<comment type="caution">
    <text evidence="4">The sequence shown here is derived from an EMBL/GenBank/DDBJ whole genome shotgun (WGS) entry which is preliminary data.</text>
</comment>
<organism evidence="4 5">
    <name type="scientific">Prescottella agglutinans</name>
    <dbReference type="NCBI Taxonomy" id="1644129"/>
    <lineage>
        <taxon>Bacteria</taxon>
        <taxon>Bacillati</taxon>
        <taxon>Actinomycetota</taxon>
        <taxon>Actinomycetes</taxon>
        <taxon>Mycobacteriales</taxon>
        <taxon>Nocardiaceae</taxon>
        <taxon>Prescottella</taxon>
    </lineage>
</organism>
<dbReference type="RefSeq" id="WP_280764175.1">
    <property type="nucleotide sequence ID" value="NZ_JARXVC010000034.1"/>
</dbReference>
<dbReference type="Gene3D" id="3.30.70.2650">
    <property type="match status" value="1"/>
</dbReference>
<evidence type="ECO:0000259" key="1">
    <source>
        <dbReference type="Pfam" id="PF07848"/>
    </source>
</evidence>
<evidence type="ECO:0000259" key="2">
    <source>
        <dbReference type="Pfam" id="PF08223"/>
    </source>
</evidence>
<proteinExistence type="predicted"/>
<dbReference type="PANTHER" id="PTHR30319">
    <property type="entry name" value="PHENYLACETIC ACID REGULATOR-RELATED TRANSCRIPTIONAL REPRESSOR"/>
    <property type="match status" value="1"/>
</dbReference>
<dbReference type="Gene3D" id="1.10.10.10">
    <property type="entry name" value="Winged helix-like DNA-binding domain superfamily/Winged helix DNA-binding domain"/>
    <property type="match status" value="1"/>
</dbReference>
<dbReference type="SUPFAM" id="SSF46785">
    <property type="entry name" value="Winged helix' DNA-binding domain"/>
    <property type="match status" value="1"/>
</dbReference>
<gene>
    <name evidence="4" type="ORF">M2280_006279</name>
</gene>
<evidence type="ECO:0000313" key="4">
    <source>
        <dbReference type="EMBL" id="MDH6285015.1"/>
    </source>
</evidence>
<dbReference type="PIRSF" id="PIRSF020623">
    <property type="entry name" value="PaaX"/>
    <property type="match status" value="1"/>
</dbReference>
<protein>
    <submittedName>
        <fullName evidence="4">Phenylacetic acid degradation operon negative regulatory protein</fullName>
    </submittedName>
</protein>
<feature type="domain" description="Transcriptional repressor PaaX-like N-terminal" evidence="1">
    <location>
        <begin position="22"/>
        <end position="90"/>
    </location>
</feature>
<dbReference type="InterPro" id="IPR036388">
    <property type="entry name" value="WH-like_DNA-bd_sf"/>
</dbReference>
<dbReference type="InterPro" id="IPR013225">
    <property type="entry name" value="PaaX_C"/>
</dbReference>
<dbReference type="Pfam" id="PF07848">
    <property type="entry name" value="PaaX"/>
    <property type="match status" value="1"/>
</dbReference>
<dbReference type="Pfam" id="PF20803">
    <property type="entry name" value="PaaX_M"/>
    <property type="match status" value="1"/>
</dbReference>
<evidence type="ECO:0000313" key="5">
    <source>
        <dbReference type="Proteomes" id="UP001160334"/>
    </source>
</evidence>
<sequence>MTTTPDRSDGKAPTRQLSPGTARATVLDILGDLVFPSTEPAPTTAFIELMGQLDFTEHAVRQALSRCAGDGWIAGTRVGRTTSWSLTEDGRRLVTDGIAGVERLSYEHADWDGRWLVLVVTIPRENRASRDRVYRSLRWDGFGNPAPAVWLSPYSDRRRRTTHTLDRLGIADTLAFFGESDPLGLPDEELVARGWDMDGVAELYRQCHAEFAAAQPRSRADKSATLLRLDAQLQQLLVTDPQLPGALLPEWTGRADAAALLDLRQRWRPAARAYWQALVESSA</sequence>
<dbReference type="EMBL" id="JARXVC010000034">
    <property type="protein sequence ID" value="MDH6285015.1"/>
    <property type="molecule type" value="Genomic_DNA"/>
</dbReference>
<keyword evidence="5" id="KW-1185">Reference proteome</keyword>
<dbReference type="Proteomes" id="UP001160334">
    <property type="component" value="Unassembled WGS sequence"/>
</dbReference>
<feature type="domain" description="Transcriptional repressor PaaX-like C-terminal" evidence="2">
    <location>
        <begin position="195"/>
        <end position="277"/>
    </location>
</feature>
<feature type="domain" description="Transcriptional repressor PaaX-like central Cas2-like" evidence="3">
    <location>
        <begin position="109"/>
        <end position="180"/>
    </location>
</feature>
<dbReference type="Pfam" id="PF08223">
    <property type="entry name" value="PaaX_C"/>
    <property type="match status" value="1"/>
</dbReference>
<dbReference type="PANTHER" id="PTHR30319:SF1">
    <property type="entry name" value="TRANSCRIPTIONAL REPRESSOR PAAX"/>
    <property type="match status" value="1"/>
</dbReference>
<dbReference type="InterPro" id="IPR036390">
    <property type="entry name" value="WH_DNA-bd_sf"/>
</dbReference>
<reference evidence="4 5" key="1">
    <citation type="submission" date="2023-04" db="EMBL/GenBank/DDBJ databases">
        <title>Forest soil microbial communities from Buena Vista Peninsula, Colon Province, Panama.</title>
        <authorList>
            <person name="Bouskill N."/>
        </authorList>
    </citation>
    <scope>NUCLEOTIDE SEQUENCE [LARGE SCALE GENOMIC DNA]</scope>
    <source>
        <strain evidence="4 5">CFH S0262</strain>
    </source>
</reference>
<dbReference type="InterPro" id="IPR011965">
    <property type="entry name" value="PaaX_trns_reg"/>
</dbReference>
<dbReference type="InterPro" id="IPR012906">
    <property type="entry name" value="PaaX-like_N"/>
</dbReference>
<evidence type="ECO:0000259" key="3">
    <source>
        <dbReference type="Pfam" id="PF20803"/>
    </source>
</evidence>
<accession>A0ABT6ML30</accession>
<name>A0ABT6ML30_9NOCA</name>
<dbReference type="InterPro" id="IPR048846">
    <property type="entry name" value="PaaX-like_central"/>
</dbReference>